<gene>
    <name evidence="2" type="ORF">B0I31_110112</name>
</gene>
<dbReference type="EMBL" id="PYAX01000010">
    <property type="protein sequence ID" value="PSL53021.1"/>
    <property type="molecule type" value="Genomic_DNA"/>
</dbReference>
<evidence type="ECO:0000313" key="2">
    <source>
        <dbReference type="EMBL" id="PSL53021.1"/>
    </source>
</evidence>
<feature type="signal peptide" evidence="1">
    <location>
        <begin position="1"/>
        <end position="29"/>
    </location>
</feature>
<feature type="chain" id="PRO_5038534071" evidence="1">
    <location>
        <begin position="30"/>
        <end position="192"/>
    </location>
</feature>
<evidence type="ECO:0000256" key="1">
    <source>
        <dbReference type="SAM" id="SignalP"/>
    </source>
</evidence>
<keyword evidence="3" id="KW-1185">Reference proteome</keyword>
<dbReference type="AlphaFoldDB" id="A0A2P8I3H8"/>
<name>A0A2P8I3H8_SACCR</name>
<sequence length="192" mass="19989">MAGYKSPVKRWLMAVVLVGLVTGCAVPVAGQPAPGPTSSAAGAEPEVVRWVNNFCGVAKYMVASGGVSFDQTQAQADPVQAKKSVSDSLGRVVDVLNVVLHDLDELTPAPVPAADTAVEVISEPLTRARDKFASAKSAVDAAPEMTVDLFSTVIQDMTEAVTVMNEAVEKMAVVSLPDEFRDAADQAENCAG</sequence>
<dbReference type="Proteomes" id="UP000241118">
    <property type="component" value="Unassembled WGS sequence"/>
</dbReference>
<dbReference type="PROSITE" id="PS51257">
    <property type="entry name" value="PROKAR_LIPOPROTEIN"/>
    <property type="match status" value="1"/>
</dbReference>
<keyword evidence="1" id="KW-0732">Signal</keyword>
<organism evidence="2 3">
    <name type="scientific">Saccharothrix carnea</name>
    <dbReference type="NCBI Taxonomy" id="1280637"/>
    <lineage>
        <taxon>Bacteria</taxon>
        <taxon>Bacillati</taxon>
        <taxon>Actinomycetota</taxon>
        <taxon>Actinomycetes</taxon>
        <taxon>Pseudonocardiales</taxon>
        <taxon>Pseudonocardiaceae</taxon>
        <taxon>Saccharothrix</taxon>
    </lineage>
</organism>
<reference evidence="2 3" key="1">
    <citation type="submission" date="2018-03" db="EMBL/GenBank/DDBJ databases">
        <title>Genomic Encyclopedia of Type Strains, Phase III (KMG-III): the genomes of soil and plant-associated and newly described type strains.</title>
        <authorList>
            <person name="Whitman W."/>
        </authorList>
    </citation>
    <scope>NUCLEOTIDE SEQUENCE [LARGE SCALE GENOMIC DNA]</scope>
    <source>
        <strain evidence="2 3">CGMCC 4.7097</strain>
    </source>
</reference>
<proteinExistence type="predicted"/>
<comment type="caution">
    <text evidence="2">The sequence shown here is derived from an EMBL/GenBank/DDBJ whole genome shotgun (WGS) entry which is preliminary data.</text>
</comment>
<protein>
    <submittedName>
        <fullName evidence="2">Uncharacterized protein</fullName>
    </submittedName>
</protein>
<evidence type="ECO:0000313" key="3">
    <source>
        <dbReference type="Proteomes" id="UP000241118"/>
    </source>
</evidence>
<accession>A0A2P8I3H8</accession>